<reference evidence="2" key="1">
    <citation type="submission" date="2016-11" db="EMBL/GenBank/DDBJ databases">
        <title>The genome sequence of Colletotrichum cuscutae.</title>
        <authorList>
            <person name="Baroncelli R."/>
        </authorList>
    </citation>
    <scope>NUCLEOTIDE SEQUENCE</scope>
    <source>
        <strain evidence="2">IMI 304802</strain>
    </source>
</reference>
<dbReference type="Proteomes" id="UP001239213">
    <property type="component" value="Unassembled WGS sequence"/>
</dbReference>
<accession>A0AAJ0DPR6</accession>
<dbReference type="AlphaFoldDB" id="A0AAJ0DPR6"/>
<evidence type="ECO:0000256" key="1">
    <source>
        <dbReference type="SAM" id="MobiDB-lite"/>
    </source>
</evidence>
<organism evidence="2 3">
    <name type="scientific">Colletotrichum cuscutae</name>
    <dbReference type="NCBI Taxonomy" id="1209917"/>
    <lineage>
        <taxon>Eukaryota</taxon>
        <taxon>Fungi</taxon>
        <taxon>Dikarya</taxon>
        <taxon>Ascomycota</taxon>
        <taxon>Pezizomycotina</taxon>
        <taxon>Sordariomycetes</taxon>
        <taxon>Hypocreomycetidae</taxon>
        <taxon>Glomerellales</taxon>
        <taxon>Glomerellaceae</taxon>
        <taxon>Colletotrichum</taxon>
        <taxon>Colletotrichum acutatum species complex</taxon>
    </lineage>
</organism>
<dbReference type="EMBL" id="MPDP01000010">
    <property type="protein sequence ID" value="KAK1497142.1"/>
    <property type="molecule type" value="Genomic_DNA"/>
</dbReference>
<proteinExistence type="predicted"/>
<feature type="compositionally biased region" description="Basic and acidic residues" evidence="1">
    <location>
        <begin position="29"/>
        <end position="41"/>
    </location>
</feature>
<name>A0AAJ0DPR6_9PEZI</name>
<keyword evidence="3" id="KW-1185">Reference proteome</keyword>
<comment type="caution">
    <text evidence="2">The sequence shown here is derived from an EMBL/GenBank/DDBJ whole genome shotgun (WGS) entry which is preliminary data.</text>
</comment>
<evidence type="ECO:0000313" key="3">
    <source>
        <dbReference type="Proteomes" id="UP001239213"/>
    </source>
</evidence>
<feature type="region of interest" description="Disordered" evidence="1">
    <location>
        <begin position="1"/>
        <end position="48"/>
    </location>
</feature>
<protein>
    <submittedName>
        <fullName evidence="2">Uncharacterized protein</fullName>
    </submittedName>
</protein>
<evidence type="ECO:0000313" key="2">
    <source>
        <dbReference type="EMBL" id="KAK1497142.1"/>
    </source>
</evidence>
<gene>
    <name evidence="2" type="ORF">CCUS01_13181</name>
</gene>
<sequence length="271" mass="29566">MTIPILTSMTRERIRSQSRLSEPSESDTDLPKRIPSLDKLPESGTQVNKAKKTMTTVAKAPVGILTPVSAKRNTYGNKQSRLLVLVRSLRGTAADTTSDFFSSPSADGRLTLHIVRVNLILQPVLGCGIKGTCGRLSPALILLRYPWRITPRSTQPWESIGEQVEIGHGGAPENLTFWFLENKSSFSTSFRSSVDEEESLYPASVREGESVYSAVVPVSTGIAKQDQMGDNHPKRLVAGVEDGQTLALGFFVQYGRQYGVQQATATIGDNI</sequence>